<evidence type="ECO:0000313" key="6">
    <source>
        <dbReference type="Proteomes" id="UP000292082"/>
    </source>
</evidence>
<feature type="region of interest" description="Disordered" evidence="4">
    <location>
        <begin position="212"/>
        <end position="251"/>
    </location>
</feature>
<dbReference type="AlphaFoldDB" id="A0A4Q9Q3J4"/>
<dbReference type="InterPro" id="IPR036322">
    <property type="entry name" value="WD40_repeat_dom_sf"/>
</dbReference>
<dbReference type="EMBL" id="ML145097">
    <property type="protein sequence ID" value="TBU61650.1"/>
    <property type="molecule type" value="Genomic_DNA"/>
</dbReference>
<evidence type="ECO:0000256" key="1">
    <source>
        <dbReference type="ARBA" id="ARBA00022574"/>
    </source>
</evidence>
<dbReference type="PRINTS" id="PR00320">
    <property type="entry name" value="GPROTEINBRPT"/>
</dbReference>
<dbReference type="STRING" id="114155.A0A4Q9Q3J4"/>
<dbReference type="PROSITE" id="PS50082">
    <property type="entry name" value="WD_REPEATS_2"/>
    <property type="match status" value="4"/>
</dbReference>
<evidence type="ECO:0000256" key="3">
    <source>
        <dbReference type="PROSITE-ProRule" id="PRU00221"/>
    </source>
</evidence>
<feature type="repeat" description="WD" evidence="3">
    <location>
        <begin position="41"/>
        <end position="82"/>
    </location>
</feature>
<dbReference type="InterPro" id="IPR020472">
    <property type="entry name" value="WD40_PAC1"/>
</dbReference>
<dbReference type="SUPFAM" id="SSF50978">
    <property type="entry name" value="WD40 repeat-like"/>
    <property type="match status" value="1"/>
</dbReference>
<organism evidence="5 6">
    <name type="scientific">Dichomitus squalens</name>
    <dbReference type="NCBI Taxonomy" id="114155"/>
    <lineage>
        <taxon>Eukaryota</taxon>
        <taxon>Fungi</taxon>
        <taxon>Dikarya</taxon>
        <taxon>Basidiomycota</taxon>
        <taxon>Agaricomycotina</taxon>
        <taxon>Agaricomycetes</taxon>
        <taxon>Polyporales</taxon>
        <taxon>Polyporaceae</taxon>
        <taxon>Dichomitus</taxon>
    </lineage>
</organism>
<sequence>GHDLPLCTLSVSRDGRWFASGAEDGTIILWDASTGHIIHQWLAHETAIELLEFSPLRPRLLSLGRDHKMMVWDVGNGHHQLVWDAGWSSDLRVVAKFSPAADLLMVASDDVIQLWDTSTATGDDPPPKLTLLGHTGMIKTACFSPDGRYIASGSFDHTVRLWRTSDGSCLDVFSGHDGPVELVRFTTDGRRLVAGGGDGSVLLYHLRDYPPGPEDGSVRALGRIGDSAEEEQEGGRQETARQTEPEEGREG</sequence>
<proteinExistence type="predicted"/>
<dbReference type="InterPro" id="IPR015943">
    <property type="entry name" value="WD40/YVTN_repeat-like_dom_sf"/>
</dbReference>
<dbReference type="Pfam" id="PF00400">
    <property type="entry name" value="WD40"/>
    <property type="match status" value="3"/>
</dbReference>
<keyword evidence="6" id="KW-1185">Reference proteome</keyword>
<evidence type="ECO:0000256" key="2">
    <source>
        <dbReference type="ARBA" id="ARBA00022737"/>
    </source>
</evidence>
<dbReference type="InterPro" id="IPR001680">
    <property type="entry name" value="WD40_rpt"/>
</dbReference>
<feature type="compositionally biased region" description="Basic and acidic residues" evidence="4">
    <location>
        <begin position="233"/>
        <end position="251"/>
    </location>
</feature>
<protein>
    <submittedName>
        <fullName evidence="5">WD40-repeat-containing domain protein</fullName>
    </submittedName>
</protein>
<dbReference type="Gene3D" id="2.130.10.10">
    <property type="entry name" value="YVTN repeat-like/Quinoprotein amine dehydrogenase"/>
    <property type="match status" value="2"/>
</dbReference>
<evidence type="ECO:0000313" key="5">
    <source>
        <dbReference type="EMBL" id="TBU61650.1"/>
    </source>
</evidence>
<accession>A0A4Q9Q3J4</accession>
<gene>
    <name evidence="5" type="ORF">BD310DRAFT_812802</name>
</gene>
<dbReference type="PROSITE" id="PS00678">
    <property type="entry name" value="WD_REPEATS_1"/>
    <property type="match status" value="1"/>
</dbReference>
<dbReference type="Proteomes" id="UP000292082">
    <property type="component" value="Unassembled WGS sequence"/>
</dbReference>
<dbReference type="PANTHER" id="PTHR19879:SF9">
    <property type="entry name" value="TRANSCRIPTION INITIATION FACTOR TFIID SUBUNIT 5"/>
    <property type="match status" value="1"/>
</dbReference>
<evidence type="ECO:0000256" key="4">
    <source>
        <dbReference type="SAM" id="MobiDB-lite"/>
    </source>
</evidence>
<reference evidence="5 6" key="1">
    <citation type="submission" date="2019-01" db="EMBL/GenBank/DDBJ databases">
        <title>Draft genome sequences of three monokaryotic isolates of the white-rot basidiomycete fungus Dichomitus squalens.</title>
        <authorList>
            <consortium name="DOE Joint Genome Institute"/>
            <person name="Lopez S.C."/>
            <person name="Andreopoulos B."/>
            <person name="Pangilinan J."/>
            <person name="Lipzen A."/>
            <person name="Riley R."/>
            <person name="Ahrendt S."/>
            <person name="Ng V."/>
            <person name="Barry K."/>
            <person name="Daum C."/>
            <person name="Grigoriev I.V."/>
            <person name="Hilden K.S."/>
            <person name="Makela M.R."/>
            <person name="de Vries R.P."/>
        </authorList>
    </citation>
    <scope>NUCLEOTIDE SEQUENCE [LARGE SCALE GENOMIC DNA]</scope>
    <source>
        <strain evidence="5 6">CBS 464.89</strain>
    </source>
</reference>
<dbReference type="InterPro" id="IPR019775">
    <property type="entry name" value="WD40_repeat_CS"/>
</dbReference>
<keyword evidence="1 3" id="KW-0853">WD repeat</keyword>
<feature type="repeat" description="WD" evidence="3">
    <location>
        <begin position="131"/>
        <end position="172"/>
    </location>
</feature>
<dbReference type="SMART" id="SM00320">
    <property type="entry name" value="WD40"/>
    <property type="match status" value="4"/>
</dbReference>
<feature type="repeat" description="WD" evidence="3">
    <location>
        <begin position="1"/>
        <end position="40"/>
    </location>
</feature>
<feature type="repeat" description="WD" evidence="3">
    <location>
        <begin position="173"/>
        <end position="207"/>
    </location>
</feature>
<feature type="non-terminal residue" evidence="5">
    <location>
        <position position="1"/>
    </location>
</feature>
<dbReference type="PROSITE" id="PS50294">
    <property type="entry name" value="WD_REPEATS_REGION"/>
    <property type="match status" value="3"/>
</dbReference>
<keyword evidence="2" id="KW-0677">Repeat</keyword>
<name>A0A4Q9Q3J4_9APHY</name>
<dbReference type="PANTHER" id="PTHR19879">
    <property type="entry name" value="TRANSCRIPTION INITIATION FACTOR TFIID"/>
    <property type="match status" value="1"/>
</dbReference>